<dbReference type="Gene3D" id="2.60.40.10">
    <property type="entry name" value="Immunoglobulins"/>
    <property type="match status" value="3"/>
</dbReference>
<evidence type="ECO:0000313" key="2">
    <source>
        <dbReference type="EMBL" id="MFL9836627.1"/>
    </source>
</evidence>
<name>A0ABW8YA21_9FLAO</name>
<dbReference type="InterPro" id="IPR013783">
    <property type="entry name" value="Ig-like_fold"/>
</dbReference>
<dbReference type="Proteomes" id="UP001629059">
    <property type="component" value="Unassembled WGS sequence"/>
</dbReference>
<dbReference type="PROSITE" id="PS51257">
    <property type="entry name" value="PROKAR_LIPOPROTEIN"/>
    <property type="match status" value="1"/>
</dbReference>
<proteinExistence type="predicted"/>
<evidence type="ECO:0000256" key="1">
    <source>
        <dbReference type="SAM" id="SignalP"/>
    </source>
</evidence>
<comment type="caution">
    <text evidence="2">The sequence shown here is derived from an EMBL/GenBank/DDBJ whole genome shotgun (WGS) entry which is preliminary data.</text>
</comment>
<dbReference type="RefSeq" id="WP_408073654.1">
    <property type="nucleotide sequence ID" value="NZ_JBELQB010000002.1"/>
</dbReference>
<dbReference type="EMBL" id="JBELQB010000002">
    <property type="protein sequence ID" value="MFL9836627.1"/>
    <property type="molecule type" value="Genomic_DNA"/>
</dbReference>
<feature type="signal peptide" evidence="1">
    <location>
        <begin position="1"/>
        <end position="26"/>
    </location>
</feature>
<reference evidence="2 3" key="1">
    <citation type="submission" date="2024-06" db="EMBL/GenBank/DDBJ databases">
        <authorList>
            <person name="Kaempfer P."/>
            <person name="Viver T."/>
        </authorList>
    </citation>
    <scope>NUCLEOTIDE SEQUENCE [LARGE SCALE GENOMIC DNA]</scope>
    <source>
        <strain evidence="2 3">ST-75</strain>
    </source>
</reference>
<keyword evidence="1" id="KW-0732">Signal</keyword>
<sequence>MYKNFTQLKRWLFIMSLLLSCTAIFAQLPSFTVSATATPQTCLGNGSISLSVSGTNSAATIDYAVYLLPDTTTPVATTTSTTVNSLEDGDYLVIATQSLGGDSNTASTNVTITDETVALSYTITGTNVHCGNDGALVINVTTGSGPFTYEIMSGPVTFPEQALNEFNNLPAGTYQVRVHDTCGDANVITYQLGTVQPGFAMDDPILDFTVLPSCSTVNIGFLYINGGSNTEIFFPIVFQFTVYPPGGGTPIIVTQNVATGNSSSTNSLSATIPFYNDQEYTYDIQMTDACGNVFNHDDVVVNAGFDLYLTEDNLGCEEFVITISPSLYVGPYTVTFLSSPAGFVPANFNASHPTFSTPNAVYGSMTNPLPMGNYSIQVTDACGNSVTKDIELNNDGVPTYITSTDPTTCLGQIGVTFDGRVLVGAEVTDAPDDYPNALPDDVTSLIDPDTGLFLDNIPIGTYTIVITDACGEDYTLVIEIIPSGNGLGLSFGQRPGCALGEGSVNVFVENNIITSATITAAPATFTETLPYDVSFNISDGQLFMNSLPAGNYTFTAIDNCGVEHIDSILIEGYEDNLESIDVVPYCGSFDLIFSHTGNSSFAVSYWLQKYDEATDTWQHPQTGVTYVEGTQPNATNSKLLDNGDPNLNLPYLGHFRIIRVFFVYSNGTAATTRCVSTIHEFDFDAQPKIVDIYSLPCGNDGMYVAVEAEGIAPLQYSITQPVVIDNGTDNVFASLTPGTYNFRVTDACGNFRNVQMDISDLEQVEIVGSGLCDGAEGQLTVSQFSFFDYEWYNGENPDTILSTTNSLDFAPFNSDTDAGTYYVRMTSTGGIECEQVLEYVVESASAANAGDDDTITYCNDEQPVNLNDFLSNPHDEGGTWTDVNGSGALSGNILTTAGLTAGTYQFRYRVTDMCDNMDEAIIIVELRDIPDAPEADPVAAVCEGENIQLSATTVANATYEWTGPDNFASTDQNPVLTEAGLAANGTYQVRVLVDGCASSFASVDVEIKASPDFTIEGDTSLCEGQSGLLNVVPSNFDEDTVTYQWYYESGLLDGVDAATIEIFEVGQYHVEVNNDGCITEEIIQVNRNTNAFDVVLDNGCNDFEYVITVTNQDELEGATYSWTGPEGFNASGPEVVISEMPAGTYTVEVTNTEGCMAIASVEIENTYCRIPKGVSPGDDGMNDTFDLSNLEVQELLIFNRYGLKVYEKEGYLNEWHGQSDKGDLPTGTYYYVATLSAGKQVTGWVYLNRQEN</sequence>
<keyword evidence="3" id="KW-1185">Reference proteome</keyword>
<organism evidence="2 3">
    <name type="scientific">Flavobacterium rhizophilum</name>
    <dbReference type="NCBI Taxonomy" id="3163296"/>
    <lineage>
        <taxon>Bacteria</taxon>
        <taxon>Pseudomonadati</taxon>
        <taxon>Bacteroidota</taxon>
        <taxon>Flavobacteriia</taxon>
        <taxon>Flavobacteriales</taxon>
        <taxon>Flavobacteriaceae</taxon>
        <taxon>Flavobacterium</taxon>
    </lineage>
</organism>
<feature type="chain" id="PRO_5045184524" evidence="1">
    <location>
        <begin position="27"/>
        <end position="1252"/>
    </location>
</feature>
<dbReference type="Pfam" id="PF13585">
    <property type="entry name" value="CHU_C"/>
    <property type="match status" value="1"/>
</dbReference>
<dbReference type="InterPro" id="IPR026341">
    <property type="entry name" value="T9SS_type_B"/>
</dbReference>
<evidence type="ECO:0000313" key="3">
    <source>
        <dbReference type="Proteomes" id="UP001629059"/>
    </source>
</evidence>
<dbReference type="NCBIfam" id="TIGR04131">
    <property type="entry name" value="Bac_Flav_CTERM"/>
    <property type="match status" value="1"/>
</dbReference>
<accession>A0ABW8YA21</accession>
<gene>
    <name evidence="2" type="ORF">ABS768_03900</name>
</gene>
<protein>
    <submittedName>
        <fullName evidence="2">Gliding motility-associated C-terminal domain-containing protein</fullName>
    </submittedName>
</protein>